<gene>
    <name evidence="1" type="ORF">B9H00_09985</name>
</gene>
<dbReference type="GO" id="GO:0047661">
    <property type="term" value="F:amino-acid racemase activity"/>
    <property type="evidence" value="ECO:0007669"/>
    <property type="project" value="InterPro"/>
</dbReference>
<sequence>MSALPVPSPSEFHLGILMLRTAFPRLLGDIGHPDSFDYPVRYQTVSSASVPRVVNAHIDESVVLDFQHAGQTLIDQGASMLATSCGFVCAIHDRLQSRLSVPLVSSALNVLPSLCDDPARAGPIGILTFDARVLAQIPLGRFQRDHVVIQGLEESREFYPTIREDRTSWCEARVEAEVMAAADALKARAADMTTLVLECTNLSPWRLALSHRLGIEVHDIHTAIRHGRCYGPF</sequence>
<dbReference type="AlphaFoldDB" id="A0A240UPD8"/>
<dbReference type="InterPro" id="IPR015942">
    <property type="entry name" value="Asp/Glu/hydantoin_racemase"/>
</dbReference>
<organism evidence="1 2">
    <name type="scientific">Kushneria marisflavi</name>
    <dbReference type="NCBI Taxonomy" id="157779"/>
    <lineage>
        <taxon>Bacteria</taxon>
        <taxon>Pseudomonadati</taxon>
        <taxon>Pseudomonadota</taxon>
        <taxon>Gammaproteobacteria</taxon>
        <taxon>Oceanospirillales</taxon>
        <taxon>Halomonadaceae</taxon>
        <taxon>Kushneria</taxon>
    </lineage>
</organism>
<evidence type="ECO:0000313" key="2">
    <source>
        <dbReference type="Proteomes" id="UP000194457"/>
    </source>
</evidence>
<dbReference type="OrthoDB" id="5465390at2"/>
<dbReference type="RefSeq" id="WP_086900532.1">
    <property type="nucleotide sequence ID" value="NZ_CP021358.1"/>
</dbReference>
<evidence type="ECO:0000313" key="1">
    <source>
        <dbReference type="EMBL" id="ART63348.1"/>
    </source>
</evidence>
<dbReference type="Proteomes" id="UP000194457">
    <property type="component" value="Chromosome"/>
</dbReference>
<keyword evidence="2" id="KW-1185">Reference proteome</keyword>
<name>A0A240UPD8_9GAMM</name>
<accession>A0A240UPD8</accession>
<reference evidence="1 2" key="1">
    <citation type="submission" date="2017-05" db="EMBL/GenBank/DDBJ databases">
        <authorList>
            <person name="Song R."/>
            <person name="Chenine A.L."/>
            <person name="Ruprecht R.M."/>
        </authorList>
    </citation>
    <scope>NUCLEOTIDE SEQUENCE [LARGE SCALE GENOMIC DNA]</scope>
    <source>
        <strain evidence="1">SW32</strain>
    </source>
</reference>
<proteinExistence type="predicted"/>
<dbReference type="KEGG" id="kma:B9H00_09985"/>
<dbReference type="Pfam" id="PF01177">
    <property type="entry name" value="Asp_Glu_race"/>
    <property type="match status" value="1"/>
</dbReference>
<dbReference type="EMBL" id="CP021358">
    <property type="protein sequence ID" value="ART63348.1"/>
    <property type="molecule type" value="Genomic_DNA"/>
</dbReference>
<protein>
    <submittedName>
        <fullName evidence="1">Uncharacterized protein</fullName>
    </submittedName>
</protein>